<dbReference type="PANTHER" id="PTHR24113:SF12">
    <property type="entry name" value="RAN GTPASE-ACTIVATING PROTEIN 1"/>
    <property type="match status" value="1"/>
</dbReference>
<protein>
    <recommendedName>
        <fullName evidence="6">RNI-like protein</fullName>
    </recommendedName>
</protein>
<dbReference type="Pfam" id="PF13516">
    <property type="entry name" value="LRR_6"/>
    <property type="match status" value="10"/>
</dbReference>
<organism evidence="4 5">
    <name type="scientific">Lobosporangium transversale</name>
    <dbReference type="NCBI Taxonomy" id="64571"/>
    <lineage>
        <taxon>Eukaryota</taxon>
        <taxon>Fungi</taxon>
        <taxon>Fungi incertae sedis</taxon>
        <taxon>Mucoromycota</taxon>
        <taxon>Mortierellomycotina</taxon>
        <taxon>Mortierellomycetes</taxon>
        <taxon>Mortierellales</taxon>
        <taxon>Mortierellaceae</taxon>
        <taxon>Lobosporangium</taxon>
    </lineage>
</organism>
<dbReference type="STRING" id="64571.A0A1Y2GRZ4"/>
<dbReference type="Proteomes" id="UP000193648">
    <property type="component" value="Unassembled WGS sequence"/>
</dbReference>
<dbReference type="Gene3D" id="3.80.10.10">
    <property type="entry name" value="Ribonuclease Inhibitor"/>
    <property type="match status" value="4"/>
</dbReference>
<reference evidence="4 5" key="1">
    <citation type="submission" date="2016-07" db="EMBL/GenBank/DDBJ databases">
        <title>Pervasive Adenine N6-methylation of Active Genes in Fungi.</title>
        <authorList>
            <consortium name="DOE Joint Genome Institute"/>
            <person name="Mondo S.J."/>
            <person name="Dannebaum R.O."/>
            <person name="Kuo R.C."/>
            <person name="Labutti K."/>
            <person name="Haridas S."/>
            <person name="Kuo A."/>
            <person name="Salamov A."/>
            <person name="Ahrendt S.R."/>
            <person name="Lipzen A."/>
            <person name="Sullivan W."/>
            <person name="Andreopoulos W.B."/>
            <person name="Clum A."/>
            <person name="Lindquist E."/>
            <person name="Daum C."/>
            <person name="Ramamoorthy G.K."/>
            <person name="Gryganskyi A."/>
            <person name="Culley D."/>
            <person name="Magnuson J.K."/>
            <person name="James T.Y."/>
            <person name="O'Malley M.A."/>
            <person name="Stajich J.E."/>
            <person name="Spatafora J.W."/>
            <person name="Visel A."/>
            <person name="Grigoriev I.V."/>
        </authorList>
    </citation>
    <scope>NUCLEOTIDE SEQUENCE [LARGE SCALE GENOMIC DNA]</scope>
    <source>
        <strain evidence="4 5">NRRL 3116</strain>
    </source>
</reference>
<dbReference type="RefSeq" id="XP_021882810.1">
    <property type="nucleotide sequence ID" value="XM_022029965.1"/>
</dbReference>
<proteinExistence type="predicted"/>
<keyword evidence="2" id="KW-0433">Leucine-rich repeat</keyword>
<dbReference type="GO" id="GO:0006913">
    <property type="term" value="P:nucleocytoplasmic transport"/>
    <property type="evidence" value="ECO:0007669"/>
    <property type="project" value="TreeGrafter"/>
</dbReference>
<dbReference type="GO" id="GO:0005829">
    <property type="term" value="C:cytosol"/>
    <property type="evidence" value="ECO:0007669"/>
    <property type="project" value="TreeGrafter"/>
</dbReference>
<keyword evidence="1" id="KW-0343">GTPase activation</keyword>
<comment type="caution">
    <text evidence="4">The sequence shown here is derived from an EMBL/GenBank/DDBJ whole genome shotgun (WGS) entry which is preliminary data.</text>
</comment>
<dbReference type="InParanoid" id="A0A1Y2GRZ4"/>
<dbReference type="PANTHER" id="PTHR24113">
    <property type="entry name" value="RAN GTPASE-ACTIVATING PROTEIN 1"/>
    <property type="match status" value="1"/>
</dbReference>
<dbReference type="GO" id="GO:0005634">
    <property type="term" value="C:nucleus"/>
    <property type="evidence" value="ECO:0007669"/>
    <property type="project" value="TreeGrafter"/>
</dbReference>
<dbReference type="GO" id="GO:0048471">
    <property type="term" value="C:perinuclear region of cytoplasm"/>
    <property type="evidence" value="ECO:0007669"/>
    <property type="project" value="TreeGrafter"/>
</dbReference>
<sequence length="943" mass="105887">MAELQYQRFRKGNIVEEVCVKTASTKATNDCPPCFVLLQDIRDVFPDALRFKLNEHPIPFLSDADGNRIEPPRIAFYPDKILDIITEPPQCCNCGSSNTIVHLPTLGESKNLAFHDLLLSLSNFVQPSNNENFNSHFEETKKLLMEASNEGIKLQLESKKKDDRMLELQLEAKEKDDMMIEMQKKMLQLQFEAKEKDERMLEMQRQPLGRLAILQKKAGAILVQKFEPHEYPVPRLFIILPADRTKWDPMNVLRNKARLHFLCEHGDNTAKTDKNWHDQIHLARHEGYEIRNSTEFFQKYGKYIVILLQWLKLGIGAASGTSLPSVPKLLDAGIDYSIKYMEQLSKANPALSNINTIDDFEALEGADLRQLSKLLQTKDEDWQLGNLYRITTETGHVRWVCVDHYRSTYNEREQEAFENVVEVEMNRSKNTWHWDKDTWDWNKYESHLGKVTITLRSRNAAREFYNALTNAKHVYEMDIALFWYWTRTDLKALEKALKVSNVSVLRLNLEQPQESITMEILPILLPITIPYKMLVRIISLRRMKSICIVLSSDMIKLSNLPSKKLPHLHELSFEISPRKMGANAFRGLVNSLKTDVPLTSLDLGDNAIGYEGVLALSEALKTNKVLTSLDLLANSIGKEGALALSEALKTNTTLTDLKLFNNSIGKKGAQALSEALKTNKTLKNLELGGNSIGKEGALALSEALKTNKTLANLSLLANSIGNEGALALSEALKINKTLANLTLGCNSIGKEGALALSEALKTNKALTELLLFRNSIGNEGALALSEALKTNKTLTELDLCRNSIGQEGALALSEALKTNTTLTNLNLSENVIGDEVVLVLSEALKTNMTLTSLNLYYNFIENEGASALSEVLKTNMTLTNLHLGYNQIKNEGALAFSEMLKTNTTLKRLELRGNQIWDEGALALSEAHKANKALADLDLQYEF</sequence>
<dbReference type="SUPFAM" id="SSF52047">
    <property type="entry name" value="RNI-like"/>
    <property type="match status" value="2"/>
</dbReference>
<name>A0A1Y2GRZ4_9FUNG</name>
<accession>A0A1Y2GRZ4</accession>
<evidence type="ECO:0008006" key="6">
    <source>
        <dbReference type="Google" id="ProtNLM"/>
    </source>
</evidence>
<dbReference type="InterPro" id="IPR027038">
    <property type="entry name" value="RanGap"/>
</dbReference>
<dbReference type="EMBL" id="MCFF01000012">
    <property type="protein sequence ID" value="ORZ20901.1"/>
    <property type="molecule type" value="Genomic_DNA"/>
</dbReference>
<evidence type="ECO:0000256" key="2">
    <source>
        <dbReference type="ARBA" id="ARBA00022614"/>
    </source>
</evidence>
<dbReference type="SMART" id="SM00368">
    <property type="entry name" value="LRR_RI"/>
    <property type="match status" value="12"/>
</dbReference>
<dbReference type="InterPro" id="IPR032675">
    <property type="entry name" value="LRR_dom_sf"/>
</dbReference>
<evidence type="ECO:0000256" key="3">
    <source>
        <dbReference type="ARBA" id="ARBA00022737"/>
    </source>
</evidence>
<evidence type="ECO:0000313" key="5">
    <source>
        <dbReference type="Proteomes" id="UP000193648"/>
    </source>
</evidence>
<dbReference type="InterPro" id="IPR001611">
    <property type="entry name" value="Leu-rich_rpt"/>
</dbReference>
<evidence type="ECO:0000256" key="1">
    <source>
        <dbReference type="ARBA" id="ARBA00022468"/>
    </source>
</evidence>
<gene>
    <name evidence="4" type="ORF">BCR41DRAFT_420942</name>
</gene>
<dbReference type="GO" id="GO:0005096">
    <property type="term" value="F:GTPase activator activity"/>
    <property type="evidence" value="ECO:0007669"/>
    <property type="project" value="UniProtKB-KW"/>
</dbReference>
<dbReference type="AlphaFoldDB" id="A0A1Y2GRZ4"/>
<keyword evidence="3" id="KW-0677">Repeat</keyword>
<evidence type="ECO:0000313" key="4">
    <source>
        <dbReference type="EMBL" id="ORZ20901.1"/>
    </source>
</evidence>
<dbReference type="GO" id="GO:0031267">
    <property type="term" value="F:small GTPase binding"/>
    <property type="evidence" value="ECO:0007669"/>
    <property type="project" value="TreeGrafter"/>
</dbReference>
<dbReference type="GeneID" id="33571808"/>
<dbReference type="OrthoDB" id="272549at2759"/>
<keyword evidence="5" id="KW-1185">Reference proteome</keyword>